<dbReference type="PROSITE" id="PS50267">
    <property type="entry name" value="NA_NEUROTRAN_SYMP_3"/>
    <property type="match status" value="1"/>
</dbReference>
<protein>
    <submittedName>
        <fullName evidence="10">Sodium-and chloride-dependent glycine transporter 2</fullName>
    </submittedName>
</protein>
<comment type="subcellular location">
    <subcellularLocation>
        <location evidence="1">Membrane</location>
        <topology evidence="1">Multi-pass membrane protein</topology>
    </subcellularLocation>
</comment>
<keyword evidence="3 8" id="KW-0812">Transmembrane</keyword>
<proteinExistence type="predicted"/>
<reference evidence="10" key="3">
    <citation type="submission" date="2016-06" db="UniProtKB">
        <authorList>
            <consortium name="WormBaseParasite"/>
        </authorList>
    </citation>
    <scope>IDENTIFICATION</scope>
</reference>
<dbReference type="InterPro" id="IPR000175">
    <property type="entry name" value="Na/ntran_symport"/>
</dbReference>
<reference evidence="9" key="1">
    <citation type="submission" date="2013-12" db="EMBL/GenBank/DDBJ databases">
        <authorList>
            <person name="Aslett M."/>
        </authorList>
    </citation>
    <scope>NUCLEOTIDE SEQUENCE [LARGE SCALE GENOMIC DNA]</scope>
    <source>
        <strain evidence="9">Lindley</strain>
    </source>
</reference>
<organism evidence="9 10">
    <name type="scientific">Globodera pallida</name>
    <name type="common">Potato cyst nematode worm</name>
    <name type="synonym">Heterodera pallida</name>
    <dbReference type="NCBI Taxonomy" id="36090"/>
    <lineage>
        <taxon>Eukaryota</taxon>
        <taxon>Metazoa</taxon>
        <taxon>Ecdysozoa</taxon>
        <taxon>Nematoda</taxon>
        <taxon>Chromadorea</taxon>
        <taxon>Rhabditida</taxon>
        <taxon>Tylenchina</taxon>
        <taxon>Tylenchomorpha</taxon>
        <taxon>Tylenchoidea</taxon>
        <taxon>Heteroderidae</taxon>
        <taxon>Heteroderinae</taxon>
        <taxon>Globodera</taxon>
    </lineage>
</organism>
<dbReference type="GO" id="GO:0046872">
    <property type="term" value="F:metal ion binding"/>
    <property type="evidence" value="ECO:0007669"/>
    <property type="project" value="UniProtKB-KW"/>
</dbReference>
<dbReference type="GO" id="GO:0005332">
    <property type="term" value="F:gamma-aminobutyric acid:sodium:chloride symporter activity"/>
    <property type="evidence" value="ECO:0007669"/>
    <property type="project" value="TreeGrafter"/>
</dbReference>
<dbReference type="AlphaFoldDB" id="A0A183C2R8"/>
<keyword evidence="5 8" id="KW-1133">Transmembrane helix</keyword>
<feature type="transmembrane region" description="Helical" evidence="8">
    <location>
        <begin position="235"/>
        <end position="255"/>
    </location>
</feature>
<evidence type="ECO:0000256" key="1">
    <source>
        <dbReference type="ARBA" id="ARBA00004141"/>
    </source>
</evidence>
<evidence type="ECO:0000256" key="3">
    <source>
        <dbReference type="ARBA" id="ARBA00022692"/>
    </source>
</evidence>
<keyword evidence="6 8" id="KW-0472">Membrane</keyword>
<evidence type="ECO:0000313" key="9">
    <source>
        <dbReference type="Proteomes" id="UP000050741"/>
    </source>
</evidence>
<keyword evidence="9" id="KW-1185">Reference proteome</keyword>
<feature type="transmembrane region" description="Helical" evidence="8">
    <location>
        <begin position="103"/>
        <end position="121"/>
    </location>
</feature>
<name>A0A183C2R8_GLOPA</name>
<dbReference type="Proteomes" id="UP000050741">
    <property type="component" value="Unassembled WGS sequence"/>
</dbReference>
<feature type="binding site" evidence="7">
    <location>
        <position position="158"/>
    </location>
    <ligand>
        <name>Na(+)</name>
        <dbReference type="ChEBI" id="CHEBI:29101"/>
        <label>1</label>
    </ligand>
</feature>
<feature type="transmembrane region" description="Helical" evidence="8">
    <location>
        <begin position="287"/>
        <end position="310"/>
    </location>
</feature>
<dbReference type="InterPro" id="IPR037272">
    <property type="entry name" value="SNS_sf"/>
</dbReference>
<dbReference type="PANTHER" id="PTHR11616:SF326">
    <property type="entry name" value="SODIUM-DEPENDENT TRANSPORTER SNF-5"/>
    <property type="match status" value="1"/>
</dbReference>
<evidence type="ECO:0000256" key="2">
    <source>
        <dbReference type="ARBA" id="ARBA00022448"/>
    </source>
</evidence>
<reference evidence="9" key="2">
    <citation type="submission" date="2014-05" db="EMBL/GenBank/DDBJ databases">
        <title>The genome and life-stage specific transcriptomes of Globodera pallida elucidate key aspects of plant parasitism by a cyst nematode.</title>
        <authorList>
            <person name="Cotton J.A."/>
            <person name="Lilley C.J."/>
            <person name="Jones L.M."/>
            <person name="Kikuchi T."/>
            <person name="Reid A.J."/>
            <person name="Thorpe P."/>
            <person name="Tsai I.J."/>
            <person name="Beasley H."/>
            <person name="Blok V."/>
            <person name="Cock P.J.A."/>
            <person name="Van den Akker S.E."/>
            <person name="Holroyd N."/>
            <person name="Hunt M."/>
            <person name="Mantelin S."/>
            <person name="Naghra H."/>
            <person name="Pain A."/>
            <person name="Palomares-Rius J.E."/>
            <person name="Zarowiecki M."/>
            <person name="Berriman M."/>
            <person name="Jones J.T."/>
            <person name="Urwin P.E."/>
        </authorList>
    </citation>
    <scope>NUCLEOTIDE SEQUENCE [LARGE SCALE GENOMIC DNA]</scope>
    <source>
        <strain evidence="9">Lindley</strain>
    </source>
</reference>
<keyword evidence="7" id="KW-0479">Metal-binding</keyword>
<keyword evidence="7" id="KW-0915">Sodium</keyword>
<dbReference type="WBParaSite" id="GPLIN_000716200">
    <property type="protein sequence ID" value="GPLIN_000716200"/>
    <property type="gene ID" value="GPLIN_000716200"/>
</dbReference>
<evidence type="ECO:0000256" key="8">
    <source>
        <dbReference type="SAM" id="Phobius"/>
    </source>
</evidence>
<accession>A0A183C2R8</accession>
<dbReference type="Pfam" id="PF00209">
    <property type="entry name" value="SNF"/>
    <property type="match status" value="1"/>
</dbReference>
<feature type="transmembrane region" description="Helical" evidence="8">
    <location>
        <begin position="141"/>
        <end position="162"/>
    </location>
</feature>
<dbReference type="GO" id="GO:0043005">
    <property type="term" value="C:neuron projection"/>
    <property type="evidence" value="ECO:0007669"/>
    <property type="project" value="TreeGrafter"/>
</dbReference>
<evidence type="ECO:0000313" key="10">
    <source>
        <dbReference type="WBParaSite" id="GPLIN_000716200"/>
    </source>
</evidence>
<dbReference type="SUPFAM" id="SSF161070">
    <property type="entry name" value="SNF-like"/>
    <property type="match status" value="1"/>
</dbReference>
<keyword evidence="4" id="KW-0769">Symport</keyword>
<feature type="binding site" evidence="7">
    <location>
        <position position="66"/>
    </location>
    <ligand>
        <name>Na(+)</name>
        <dbReference type="ChEBI" id="CHEBI:29101"/>
        <label>1</label>
    </ligand>
</feature>
<sequence length="452" mass="50209">MFPITGITLDGAQLGLDFYLFKPDFSVILDPVVRVADLRPIPPQNALDPFFALKTWRAAATHVCYSLSVGFGGILSLSSFNPRSHNCFKDALIITAADGRRRVVGFMSIFGGTAVFCVLGFMAKQLGLEIDQAMSRMPMSWLWSFMFFVMLFILGISSQFGLAEVMCTAVCAPFDNVVCCNCSLFAFPIYDQFPRVRPHRAQLTAAVCAVLFLAGLIMCTRSGIFYFAIFNDYSASFSLMLMLILEIVLVVYIYGIRNYLADLRLVFGKSRHLLGKLFGPTGYYIRFVWLFLAPLQALVIFVFVLVTQIGHNLTYGKEKRLYIFPAWANGIGWMISCLPLLLLPLLVLYNLWKFARKGKSWHELFRLQPKWPSYGGGRHSNTTTAMAAVADQTAADCPTTAQFKMNERNGGGGGGGGQPPRRHRIVPAGTFANGKRTETAAATQTRAPCTRF</sequence>
<evidence type="ECO:0000256" key="4">
    <source>
        <dbReference type="ARBA" id="ARBA00022847"/>
    </source>
</evidence>
<feature type="transmembrane region" description="Helical" evidence="8">
    <location>
        <begin position="330"/>
        <end position="352"/>
    </location>
</feature>
<keyword evidence="2" id="KW-0813">Transport</keyword>
<evidence type="ECO:0000256" key="7">
    <source>
        <dbReference type="PIRSR" id="PIRSR600175-1"/>
    </source>
</evidence>
<dbReference type="GO" id="GO:0005886">
    <property type="term" value="C:plasma membrane"/>
    <property type="evidence" value="ECO:0007669"/>
    <property type="project" value="TreeGrafter"/>
</dbReference>
<feature type="transmembrane region" description="Helical" evidence="8">
    <location>
        <begin position="203"/>
        <end position="229"/>
    </location>
</feature>
<evidence type="ECO:0000256" key="5">
    <source>
        <dbReference type="ARBA" id="ARBA00022989"/>
    </source>
</evidence>
<dbReference type="PANTHER" id="PTHR11616">
    <property type="entry name" value="SODIUM/CHLORIDE DEPENDENT TRANSPORTER"/>
    <property type="match status" value="1"/>
</dbReference>
<feature type="binding site" evidence="7">
    <location>
        <position position="154"/>
    </location>
    <ligand>
        <name>Na(+)</name>
        <dbReference type="ChEBI" id="CHEBI:29101"/>
        <label>1</label>
    </ligand>
</feature>
<evidence type="ECO:0000256" key="6">
    <source>
        <dbReference type="ARBA" id="ARBA00023136"/>
    </source>
</evidence>